<evidence type="ECO:0000313" key="2">
    <source>
        <dbReference type="Proteomes" id="UP000566995"/>
    </source>
</evidence>
<name>A0A7W7KN97_PSENT</name>
<protein>
    <submittedName>
        <fullName evidence="1">Uncharacterized protein</fullName>
    </submittedName>
</protein>
<dbReference type="Proteomes" id="UP000566995">
    <property type="component" value="Unassembled WGS sequence"/>
</dbReference>
<dbReference type="EMBL" id="JACHLI010000020">
    <property type="protein sequence ID" value="MBB4865636.1"/>
    <property type="molecule type" value="Genomic_DNA"/>
</dbReference>
<gene>
    <name evidence="1" type="ORF">HNP46_004537</name>
</gene>
<proteinExistence type="predicted"/>
<accession>A0A7W7KN97</accession>
<reference evidence="1 2" key="1">
    <citation type="submission" date="2020-08" db="EMBL/GenBank/DDBJ databases">
        <title>Functional genomics of gut bacteria from endangered species of beetles.</title>
        <authorList>
            <person name="Carlos-Shanley C."/>
        </authorList>
    </citation>
    <scope>NUCLEOTIDE SEQUENCE [LARGE SCALE GENOMIC DNA]</scope>
    <source>
        <strain evidence="1 2">S00179</strain>
    </source>
</reference>
<comment type="caution">
    <text evidence="1">The sequence shown here is derived from an EMBL/GenBank/DDBJ whole genome shotgun (WGS) entry which is preliminary data.</text>
</comment>
<evidence type="ECO:0000313" key="1">
    <source>
        <dbReference type="EMBL" id="MBB4865636.1"/>
    </source>
</evidence>
<sequence length="30" mass="3605">MKSRWTALLCMLQTLSVAWGDYHRRGLVRR</sequence>
<organism evidence="1 2">
    <name type="scientific">Pseudomonas nitroreducens</name>
    <dbReference type="NCBI Taxonomy" id="46680"/>
    <lineage>
        <taxon>Bacteria</taxon>
        <taxon>Pseudomonadati</taxon>
        <taxon>Pseudomonadota</taxon>
        <taxon>Gammaproteobacteria</taxon>
        <taxon>Pseudomonadales</taxon>
        <taxon>Pseudomonadaceae</taxon>
        <taxon>Pseudomonas</taxon>
    </lineage>
</organism>
<dbReference type="AlphaFoldDB" id="A0A7W7KN97"/>